<dbReference type="Pfam" id="PF03060">
    <property type="entry name" value="NMO"/>
    <property type="match status" value="1"/>
</dbReference>
<evidence type="ECO:0000256" key="1">
    <source>
        <dbReference type="ARBA" id="ARBA00009881"/>
    </source>
</evidence>
<keyword evidence="4" id="KW-0560">Oxidoreductase</keyword>
<dbReference type="PANTHER" id="PTHR42747:SF4">
    <property type="entry name" value="BLR1330 PROTEIN"/>
    <property type="match status" value="1"/>
</dbReference>
<comment type="similarity">
    <text evidence="1">Belongs to the nitronate monooxygenase family. NMO class I subfamily.</text>
</comment>
<evidence type="ECO:0000256" key="4">
    <source>
        <dbReference type="ARBA" id="ARBA00023002"/>
    </source>
</evidence>
<evidence type="ECO:0000256" key="3">
    <source>
        <dbReference type="ARBA" id="ARBA00022643"/>
    </source>
</evidence>
<comment type="caution">
    <text evidence="6">The sequence shown here is derived from an EMBL/GenBank/DDBJ whole genome shotgun (WGS) entry which is preliminary data.</text>
</comment>
<dbReference type="Proteomes" id="UP000284451">
    <property type="component" value="Unassembled WGS sequence"/>
</dbReference>
<dbReference type="Gene3D" id="3.20.20.70">
    <property type="entry name" value="Aldolase class I"/>
    <property type="match status" value="1"/>
</dbReference>
<dbReference type="InterPro" id="IPR004136">
    <property type="entry name" value="NMO"/>
</dbReference>
<name>A0A443K1C5_9RHOB</name>
<evidence type="ECO:0000256" key="2">
    <source>
        <dbReference type="ARBA" id="ARBA00022630"/>
    </source>
</evidence>
<reference evidence="6 7" key="1">
    <citation type="submission" date="2019-01" db="EMBL/GenBank/DDBJ databases">
        <title>Sinorhodobacter populi sp. nov. isolated from the symptomatic bark tissue of Populus euramericana canker.</title>
        <authorList>
            <person name="Xu G."/>
        </authorList>
    </citation>
    <scope>NUCLEOTIDE SEQUENCE [LARGE SCALE GENOMIC DNA]</scope>
    <source>
        <strain evidence="6 7">07D10-4-3</strain>
    </source>
</reference>
<dbReference type="FunFam" id="3.20.20.70:FF:000210">
    <property type="entry name" value="2-nitropropane dioxygenase"/>
    <property type="match status" value="1"/>
</dbReference>
<dbReference type="CDD" id="cd04730">
    <property type="entry name" value="NPD_like"/>
    <property type="match status" value="1"/>
</dbReference>
<dbReference type="PANTHER" id="PTHR42747">
    <property type="entry name" value="NITRONATE MONOOXYGENASE-RELATED"/>
    <property type="match status" value="1"/>
</dbReference>
<dbReference type="AlphaFoldDB" id="A0A443K1C5"/>
<organism evidence="6 7">
    <name type="scientific">Paenirhodobacter populi</name>
    <dbReference type="NCBI Taxonomy" id="2306993"/>
    <lineage>
        <taxon>Bacteria</taxon>
        <taxon>Pseudomonadati</taxon>
        <taxon>Pseudomonadota</taxon>
        <taxon>Alphaproteobacteria</taxon>
        <taxon>Rhodobacterales</taxon>
        <taxon>Rhodobacter group</taxon>
        <taxon>Paenirhodobacter</taxon>
    </lineage>
</organism>
<dbReference type="SUPFAM" id="SSF51412">
    <property type="entry name" value="Inosine monophosphate dehydrogenase (IMPDH)"/>
    <property type="match status" value="1"/>
</dbReference>
<evidence type="ECO:0000313" key="6">
    <source>
        <dbReference type="EMBL" id="RWR26542.1"/>
    </source>
</evidence>
<reference evidence="6 7" key="2">
    <citation type="submission" date="2019-01" db="EMBL/GenBank/DDBJ databases">
        <authorList>
            <person name="Li Y."/>
        </authorList>
    </citation>
    <scope>NUCLEOTIDE SEQUENCE [LARGE SCALE GENOMIC DNA]</scope>
    <source>
        <strain evidence="6 7">07D10-4-3</strain>
    </source>
</reference>
<dbReference type="GO" id="GO:0018580">
    <property type="term" value="F:nitronate monooxygenase activity"/>
    <property type="evidence" value="ECO:0007669"/>
    <property type="project" value="InterPro"/>
</dbReference>
<proteinExistence type="inferred from homology"/>
<keyword evidence="5 6" id="KW-0503">Monooxygenase</keyword>
<keyword evidence="3" id="KW-0288">FMN</keyword>
<dbReference type="EMBL" id="SAUY01000043">
    <property type="protein sequence ID" value="RWR26542.1"/>
    <property type="molecule type" value="Genomic_DNA"/>
</dbReference>
<dbReference type="InterPro" id="IPR013785">
    <property type="entry name" value="Aldolase_TIM"/>
</dbReference>
<protein>
    <submittedName>
        <fullName evidence="6">Nitronate monooxygenase</fullName>
    </submittedName>
</protein>
<gene>
    <name evidence="6" type="ORF">D2T29_20375</name>
</gene>
<evidence type="ECO:0000256" key="5">
    <source>
        <dbReference type="ARBA" id="ARBA00023033"/>
    </source>
</evidence>
<accession>A0A443K1C5</accession>
<keyword evidence="2" id="KW-0285">Flavoprotein</keyword>
<evidence type="ECO:0000313" key="7">
    <source>
        <dbReference type="Proteomes" id="UP000284451"/>
    </source>
</evidence>
<dbReference type="RefSeq" id="WP_128233920.1">
    <property type="nucleotide sequence ID" value="NZ_SAUY01000043.1"/>
</dbReference>
<sequence>MTASPLSAEPTIVSRLRARMRLPVIGSPLFIISNPDLVIAQCKAGIIGSFPALNARPASQLDEWLSRITEELAAWDRDNPGTPSAPFAVNQIVHRSNDRLDHDLELCVKYRVPVVITSLGARPDVNAAVHSYGGVTFHDVINTAFAHKAVEKGADGLIAVAAGAGGHAGTLSPFALVQQIRSWWDGPLALSGAMATGRAIRAAEVMGADFAYIGSAFIATEEANASQAYKAAIVEGSAEDIVYTNLVTGVHGNYLRTAFISAGLDPDNLPVSDPSAMNFGTASAKAWKDIWGSGQGIGAIAEVVKAHELIDRLKREYLEACSFSGQCAGPGTADLRGKV</sequence>